<dbReference type="SUPFAM" id="SSF48403">
    <property type="entry name" value="Ankyrin repeat"/>
    <property type="match status" value="1"/>
</dbReference>
<proteinExistence type="predicted"/>
<dbReference type="InterPro" id="IPR036770">
    <property type="entry name" value="Ankyrin_rpt-contain_sf"/>
</dbReference>
<accession>A0A3G5A075</accession>
<sequence length="183" mass="21086">MTDIVFFELARLTDINLTEAEADECYFRELSEQTIREFWDISEFKNDLACKQYVIIHPDIHNMWASFGRAVRCISALDRSIQMNHTSTALKLLEMGADVNKYDPLARCFVHENVQVGFELIRRGACFATNLHNLTGHYLRPDRGPFLPHIKKEYAAQVFVELTQFLGMTQCKSLSDMIAGYLV</sequence>
<name>A0A3G5A075_9VIRU</name>
<evidence type="ECO:0000313" key="1">
    <source>
        <dbReference type="EMBL" id="AYV79661.1"/>
    </source>
</evidence>
<protein>
    <submittedName>
        <fullName evidence="1">Uncharacterized protein</fullName>
    </submittedName>
</protein>
<gene>
    <name evidence="1" type="ORF">Faunusvirus34_6</name>
</gene>
<dbReference type="EMBL" id="MK072165">
    <property type="protein sequence ID" value="AYV79661.1"/>
    <property type="molecule type" value="Genomic_DNA"/>
</dbReference>
<reference evidence="1" key="1">
    <citation type="submission" date="2018-10" db="EMBL/GenBank/DDBJ databases">
        <title>Hidden diversity of soil giant viruses.</title>
        <authorList>
            <person name="Schulz F."/>
            <person name="Alteio L."/>
            <person name="Goudeau D."/>
            <person name="Ryan E.M."/>
            <person name="Malmstrom R.R."/>
            <person name="Blanchard J."/>
            <person name="Woyke T."/>
        </authorList>
    </citation>
    <scope>NUCLEOTIDE SEQUENCE</scope>
    <source>
        <strain evidence="1">FNV1</strain>
    </source>
</reference>
<organism evidence="1">
    <name type="scientific">Faunusvirus sp</name>
    <dbReference type="NCBI Taxonomy" id="2487766"/>
    <lineage>
        <taxon>Viruses</taxon>
        <taxon>Varidnaviria</taxon>
        <taxon>Bamfordvirae</taxon>
        <taxon>Nucleocytoviricota</taxon>
        <taxon>Megaviricetes</taxon>
        <taxon>Imitervirales</taxon>
        <taxon>Mimiviridae</taxon>
    </lineage>
</organism>